<keyword evidence="2" id="KW-1185">Reference proteome</keyword>
<organism evidence="1 2">
    <name type="scientific">Bowmanella yangjiangensis</name>
    <dbReference type="NCBI Taxonomy" id="2811230"/>
    <lineage>
        <taxon>Bacteria</taxon>
        <taxon>Pseudomonadati</taxon>
        <taxon>Pseudomonadota</taxon>
        <taxon>Gammaproteobacteria</taxon>
        <taxon>Alteromonadales</taxon>
        <taxon>Alteromonadaceae</taxon>
        <taxon>Bowmanella</taxon>
    </lineage>
</organism>
<accession>A0ABS3CUR6</accession>
<proteinExistence type="predicted"/>
<name>A0ABS3CUR6_9ALTE</name>
<reference evidence="1 2" key="1">
    <citation type="submission" date="2021-03" db="EMBL/GenBank/DDBJ databases">
        <title>novel species isolated from a fishpond in China.</title>
        <authorList>
            <person name="Lu H."/>
            <person name="Cai Z."/>
        </authorList>
    </citation>
    <scope>NUCLEOTIDE SEQUENCE [LARGE SCALE GENOMIC DNA]</scope>
    <source>
        <strain evidence="1 2">Y57</strain>
    </source>
</reference>
<evidence type="ECO:0000313" key="1">
    <source>
        <dbReference type="EMBL" id="MBN7819384.1"/>
    </source>
</evidence>
<dbReference type="RefSeq" id="WP_206593212.1">
    <property type="nucleotide sequence ID" value="NZ_JAFKCS010000004.1"/>
</dbReference>
<dbReference type="EMBL" id="JAFKCS010000004">
    <property type="protein sequence ID" value="MBN7819384.1"/>
    <property type="molecule type" value="Genomic_DNA"/>
</dbReference>
<dbReference type="Proteomes" id="UP000663992">
    <property type="component" value="Unassembled WGS sequence"/>
</dbReference>
<comment type="caution">
    <text evidence="1">The sequence shown here is derived from an EMBL/GenBank/DDBJ whole genome shotgun (WGS) entry which is preliminary data.</text>
</comment>
<evidence type="ECO:0000313" key="2">
    <source>
        <dbReference type="Proteomes" id="UP000663992"/>
    </source>
</evidence>
<protein>
    <submittedName>
        <fullName evidence="1">Uncharacterized protein</fullName>
    </submittedName>
</protein>
<gene>
    <name evidence="1" type="ORF">J0A65_05880</name>
</gene>
<sequence length="101" mass="11522">MDEFEKLPLHDSVLESVELEWQTRGLILRLRVFSREHQASISACLLFSDCLDIHSTLEQPWGPSNLINHLKVDDGLFNIEMQSGDLIAIKAGSFQYHENAL</sequence>